<dbReference type="Pfam" id="PF00582">
    <property type="entry name" value="Usp"/>
    <property type="match status" value="1"/>
</dbReference>
<evidence type="ECO:0000259" key="1">
    <source>
        <dbReference type="Pfam" id="PF00582"/>
    </source>
</evidence>
<proteinExistence type="predicted"/>
<reference evidence="2 3" key="1">
    <citation type="submission" date="2023-09" db="EMBL/GenBank/DDBJ databases">
        <authorList>
            <person name="Golyshina O.V."/>
            <person name="Lunev E.A."/>
            <person name="Bargiela R."/>
            <person name="Gaines M.C."/>
            <person name="Daum B."/>
            <person name="Bale N.J."/>
            <person name="Koenen M."/>
            <person name="Sinninghe Damst J.S."/>
            <person name="Yakimov M."/>
            <person name="Golyshin P.N."/>
        </authorList>
    </citation>
    <scope>NUCLEOTIDE SEQUENCE [LARGE SCALE GENOMIC DNA]</scope>
    <source>
        <strain evidence="2 3">M1</strain>
    </source>
</reference>
<organism evidence="2 3">
    <name type="scientific">Oxyplasma meridianum</name>
    <dbReference type="NCBI Taxonomy" id="3073602"/>
    <lineage>
        <taxon>Archaea</taxon>
        <taxon>Methanobacteriati</taxon>
        <taxon>Thermoplasmatota</taxon>
        <taxon>Thermoplasmata</taxon>
        <taxon>Thermoplasmatales</taxon>
        <taxon>Thermoplasmataceae</taxon>
        <taxon>Oxyplasma</taxon>
    </lineage>
</organism>
<dbReference type="Proteomes" id="UP001451606">
    <property type="component" value="Chromosome"/>
</dbReference>
<dbReference type="KEGG" id="omr:OXIME_000910"/>
<dbReference type="GeneID" id="95967645"/>
<dbReference type="EMBL" id="CP133772">
    <property type="protein sequence ID" value="WYY00343.1"/>
    <property type="molecule type" value="Genomic_DNA"/>
</dbReference>
<name>A0AAX4NG79_9ARCH</name>
<dbReference type="AlphaFoldDB" id="A0AAX4NG79"/>
<dbReference type="CDD" id="cd00293">
    <property type="entry name" value="USP-like"/>
    <property type="match status" value="1"/>
</dbReference>
<protein>
    <submittedName>
        <fullName evidence="2">Universal stress protein</fullName>
    </submittedName>
</protein>
<dbReference type="RefSeq" id="WP_393970683.1">
    <property type="nucleotide sequence ID" value="NZ_CP133772.1"/>
</dbReference>
<sequence length="271" mass="30587">MFETSRTYTFHMDRLLVPMAKGERSRRVLDIAFSLSKIYNSEIIALTIKDESRELTWSDKVRLVTDAYEEGKERNIKVIPRVKTYRTIKDGIVAEANSHNYDAMLVAVHKRSPLSASVFGGIGDYILKNSKIPSAIMSIKNSNFPYRKIMVPLSEQVNTRTAVSFSLRLKKATNSKLVFVDLRKYDRKVTHGFNVLFDNMGQISQIYGDEIEIMKSGSATSISEEVKRVSSKISPDAVVLGVTKKGNNLRLNSNIKSIIKDSVCDQILVKK</sequence>
<accession>A0AAX4NG79</accession>
<evidence type="ECO:0000313" key="2">
    <source>
        <dbReference type="EMBL" id="WYY00343.1"/>
    </source>
</evidence>
<evidence type="ECO:0000313" key="3">
    <source>
        <dbReference type="Proteomes" id="UP001451606"/>
    </source>
</evidence>
<feature type="domain" description="UspA" evidence="1">
    <location>
        <begin position="13"/>
        <end position="133"/>
    </location>
</feature>
<dbReference type="Gene3D" id="3.40.50.12370">
    <property type="match status" value="1"/>
</dbReference>
<dbReference type="SUPFAM" id="SSF52402">
    <property type="entry name" value="Adenine nucleotide alpha hydrolases-like"/>
    <property type="match status" value="1"/>
</dbReference>
<dbReference type="InterPro" id="IPR006016">
    <property type="entry name" value="UspA"/>
</dbReference>
<gene>
    <name evidence="2" type="ORF">OXIME_000910</name>
</gene>
<keyword evidence="3" id="KW-1185">Reference proteome</keyword>